<dbReference type="AlphaFoldDB" id="A0A550J3Q6"/>
<keyword evidence="1" id="KW-0732">Signal</keyword>
<accession>A0A550J3Q6</accession>
<organism evidence="2 3">
    <name type="scientific">Trichloromonas acetexigens</name>
    <dbReference type="NCBI Taxonomy" id="38815"/>
    <lineage>
        <taxon>Bacteria</taxon>
        <taxon>Pseudomonadati</taxon>
        <taxon>Thermodesulfobacteriota</taxon>
        <taxon>Desulfuromonadia</taxon>
        <taxon>Desulfuromonadales</taxon>
        <taxon>Trichloromonadaceae</taxon>
        <taxon>Trichloromonas</taxon>
    </lineage>
</organism>
<comment type="caution">
    <text evidence="2">The sequence shown here is derived from an EMBL/GenBank/DDBJ whole genome shotgun (WGS) entry which is preliminary data.</text>
</comment>
<evidence type="ECO:0000313" key="3">
    <source>
        <dbReference type="Proteomes" id="UP000317155"/>
    </source>
</evidence>
<reference evidence="2 3" key="1">
    <citation type="submission" date="2019-07" db="EMBL/GenBank/DDBJ databases">
        <title>Insights of Desulfuromonas acetexigens electromicrobiology.</title>
        <authorList>
            <person name="Katuri K."/>
            <person name="Sapireddy V."/>
            <person name="Shaw D.R."/>
            <person name="Saikaly P."/>
        </authorList>
    </citation>
    <scope>NUCLEOTIDE SEQUENCE [LARGE SCALE GENOMIC DNA]</scope>
    <source>
        <strain evidence="2 3">2873</strain>
    </source>
</reference>
<gene>
    <name evidence="2" type="ORF">FL622_16805</name>
</gene>
<feature type="signal peptide" evidence="1">
    <location>
        <begin position="1"/>
        <end position="22"/>
    </location>
</feature>
<evidence type="ECO:0008006" key="4">
    <source>
        <dbReference type="Google" id="ProtNLM"/>
    </source>
</evidence>
<dbReference type="EMBL" id="VJVV01000021">
    <property type="protein sequence ID" value="TRO77844.1"/>
    <property type="molecule type" value="Genomic_DNA"/>
</dbReference>
<sequence>MKRGLLLFFIMGAILVSGCANHAKIEMPVVERVSSQNWQGKSFRQEIFYSQPEPGLFTGGQQQKLQPISEARLSVASAEVLSGFSQFLSNQLPPNTYVVDDSTADYTVTVNMVAKDKMGPSYPDYEFWKTFFKGLATVGFGSFEYDIIADFDIEYVLKDKKNNVFSKKYSVKDAVDHDKGRFEFNDKSYVYAAELLRKHILITYSSFLKDASVSM</sequence>
<name>A0A550J3Q6_9BACT</name>
<keyword evidence="3" id="KW-1185">Reference proteome</keyword>
<protein>
    <recommendedName>
        <fullName evidence="4">DUF4136 domain-containing protein</fullName>
    </recommendedName>
</protein>
<evidence type="ECO:0000256" key="1">
    <source>
        <dbReference type="SAM" id="SignalP"/>
    </source>
</evidence>
<dbReference type="Proteomes" id="UP000317155">
    <property type="component" value="Unassembled WGS sequence"/>
</dbReference>
<dbReference type="RefSeq" id="WP_092056456.1">
    <property type="nucleotide sequence ID" value="NZ_FOJJ01000014.1"/>
</dbReference>
<dbReference type="PROSITE" id="PS51257">
    <property type="entry name" value="PROKAR_LIPOPROTEIN"/>
    <property type="match status" value="1"/>
</dbReference>
<proteinExistence type="predicted"/>
<dbReference type="OrthoDB" id="6399601at2"/>
<evidence type="ECO:0000313" key="2">
    <source>
        <dbReference type="EMBL" id="TRO77844.1"/>
    </source>
</evidence>
<feature type="chain" id="PRO_5022009288" description="DUF4136 domain-containing protein" evidence="1">
    <location>
        <begin position="23"/>
        <end position="215"/>
    </location>
</feature>